<dbReference type="PANTHER" id="PTHR11267:SF106">
    <property type="entry name" value="T-RELATED PROTEIN"/>
    <property type="match status" value="1"/>
</dbReference>
<evidence type="ECO:0000256" key="9">
    <source>
        <dbReference type="PROSITE-ProRule" id="PRU00201"/>
    </source>
</evidence>
<dbReference type="SUPFAM" id="SSF49417">
    <property type="entry name" value="p53-like transcription factors"/>
    <property type="match status" value="1"/>
</dbReference>
<feature type="region of interest" description="Disordered" evidence="10">
    <location>
        <begin position="283"/>
        <end position="304"/>
    </location>
</feature>
<keyword evidence="5" id="KW-0804">Transcription</keyword>
<evidence type="ECO:0000259" key="11">
    <source>
        <dbReference type="PROSITE" id="PS50252"/>
    </source>
</evidence>
<dbReference type="Pfam" id="PF00907">
    <property type="entry name" value="T-box"/>
    <property type="match status" value="1"/>
</dbReference>
<dbReference type="GO" id="GO:0000981">
    <property type="term" value="F:DNA-binding transcription factor activity, RNA polymerase II-specific"/>
    <property type="evidence" value="ECO:0007669"/>
    <property type="project" value="TreeGrafter"/>
</dbReference>
<dbReference type="GO" id="GO:0001707">
    <property type="term" value="P:mesoderm formation"/>
    <property type="evidence" value="ECO:0007669"/>
    <property type="project" value="TreeGrafter"/>
</dbReference>
<dbReference type="GO" id="GO:0000785">
    <property type="term" value="C:chromatin"/>
    <property type="evidence" value="ECO:0007669"/>
    <property type="project" value="TreeGrafter"/>
</dbReference>
<keyword evidence="6 9" id="KW-0539">Nucleus</keyword>
<comment type="caution">
    <text evidence="9">Lacks conserved residue(s) required for the propagation of feature annotation.</text>
</comment>
<evidence type="ECO:0000256" key="5">
    <source>
        <dbReference type="ARBA" id="ARBA00023163"/>
    </source>
</evidence>
<dbReference type="FunFam" id="2.60.40.820:FF:000002">
    <property type="entry name" value="T-box transcription factor Brachyury"/>
    <property type="match status" value="1"/>
</dbReference>
<dbReference type="GO" id="GO:0000978">
    <property type="term" value="F:RNA polymerase II cis-regulatory region sequence-specific DNA binding"/>
    <property type="evidence" value="ECO:0007669"/>
    <property type="project" value="InterPro"/>
</dbReference>
<dbReference type="InterPro" id="IPR036960">
    <property type="entry name" value="T-box_sf"/>
</dbReference>
<comment type="subcellular location">
    <subcellularLocation>
        <location evidence="1 9">Nucleus</location>
    </subcellularLocation>
</comment>
<dbReference type="SMART" id="SM00425">
    <property type="entry name" value="TBOX"/>
    <property type="match status" value="1"/>
</dbReference>
<dbReference type="InterPro" id="IPR001699">
    <property type="entry name" value="TF_T-box"/>
</dbReference>
<accession>A0A914BQ89</accession>
<keyword evidence="4 9" id="KW-0238">DNA-binding</keyword>
<dbReference type="PROSITE" id="PS50252">
    <property type="entry name" value="TBOX_3"/>
    <property type="match status" value="1"/>
</dbReference>
<keyword evidence="2" id="KW-0217">Developmental protein</keyword>
<protein>
    <recommendedName>
        <fullName evidence="7">T-box transcription factor T homolog</fullName>
    </recommendedName>
    <alternativeName>
        <fullName evidence="8">Brachyury protein homolog</fullName>
    </alternativeName>
</protein>
<proteinExistence type="predicted"/>
<keyword evidence="13" id="KW-1185">Reference proteome</keyword>
<keyword evidence="3" id="KW-0805">Transcription regulation</keyword>
<dbReference type="GO" id="GO:0003007">
    <property type="term" value="P:heart morphogenesis"/>
    <property type="evidence" value="ECO:0007669"/>
    <property type="project" value="TreeGrafter"/>
</dbReference>
<evidence type="ECO:0000256" key="8">
    <source>
        <dbReference type="ARBA" id="ARBA00080095"/>
    </source>
</evidence>
<evidence type="ECO:0000256" key="7">
    <source>
        <dbReference type="ARBA" id="ARBA00070802"/>
    </source>
</evidence>
<sequence length="453" mass="49428">MSADTMRAPTYNVAHLLSAVQTEMTRGSEKGDPSEKGLKVTLEDRDLWRRFSKLTNEMIVTKTGRRMFPVLSSSVTGLNPNAMYSILLDFTPADEHRWKYVNGEWVPGGKPDSPPPSTAYIHPDSPNFGAHWMKQSVSFSKVKLSNKLNGTGQIMLNSLHKYEPRIHVIRVGGPEKQRLIRSFSFPETQFIAVTAYQNEDITQLKIKYNPFAKAFLDIKEKGEHEFEDCHDHQQPRYPQLGSWFLPSAGTLCPPSPHHQFPPSLGMPSPVSHSCAVERYGSLRSHRSTPYPPPPYEQKYSPTSAYATDSTASSLSLLPAHEAWSPLGSSTHHTSNITTSPSHQYGGVWAPVTSSAVQPASSCGVGSPVHTSLLRAAYSNYSQPSTSSITGVPRPPAGSMSSSCAGYQNYNSPSEIHGGLNSTDAIGSYPTVGNQLYTGKVGAWSPLTPPSPGV</sequence>
<evidence type="ECO:0000256" key="4">
    <source>
        <dbReference type="ARBA" id="ARBA00023125"/>
    </source>
</evidence>
<dbReference type="PRINTS" id="PR00937">
    <property type="entry name" value="TBOX"/>
</dbReference>
<dbReference type="EnsemblMetazoa" id="XM_038222197.1">
    <property type="protein sequence ID" value="XP_038078125.1"/>
    <property type="gene ID" value="LOC119745670"/>
</dbReference>
<evidence type="ECO:0000256" key="1">
    <source>
        <dbReference type="ARBA" id="ARBA00004123"/>
    </source>
</evidence>
<dbReference type="AlphaFoldDB" id="A0A914BQ89"/>
<evidence type="ECO:0000256" key="3">
    <source>
        <dbReference type="ARBA" id="ARBA00023015"/>
    </source>
</evidence>
<reference evidence="12" key="1">
    <citation type="submission" date="2022-11" db="UniProtKB">
        <authorList>
            <consortium name="EnsemblMetazoa"/>
        </authorList>
    </citation>
    <scope>IDENTIFICATION</scope>
</reference>
<dbReference type="OMA" id="TGAGECP"/>
<dbReference type="GO" id="GO:0005634">
    <property type="term" value="C:nucleus"/>
    <property type="evidence" value="ECO:0007669"/>
    <property type="project" value="UniProtKB-SubCell"/>
</dbReference>
<evidence type="ECO:0000256" key="2">
    <source>
        <dbReference type="ARBA" id="ARBA00022473"/>
    </source>
</evidence>
<evidence type="ECO:0000313" key="12">
    <source>
        <dbReference type="EnsemblMetazoa" id="XP_038078125.1"/>
    </source>
</evidence>
<dbReference type="InterPro" id="IPR002070">
    <property type="entry name" value="TF_Brachyury"/>
</dbReference>
<name>A0A914BQ89_PATMI</name>
<dbReference type="PRINTS" id="PR00938">
    <property type="entry name" value="BRACHYURY"/>
</dbReference>
<evidence type="ECO:0000313" key="13">
    <source>
        <dbReference type="Proteomes" id="UP000887568"/>
    </source>
</evidence>
<evidence type="ECO:0000256" key="6">
    <source>
        <dbReference type="ARBA" id="ARBA00023242"/>
    </source>
</evidence>
<dbReference type="GO" id="GO:0045893">
    <property type="term" value="P:positive regulation of DNA-templated transcription"/>
    <property type="evidence" value="ECO:0007669"/>
    <property type="project" value="InterPro"/>
</dbReference>
<dbReference type="GO" id="GO:0001708">
    <property type="term" value="P:cell fate specification"/>
    <property type="evidence" value="ECO:0007669"/>
    <property type="project" value="TreeGrafter"/>
</dbReference>
<dbReference type="OrthoDB" id="7442607at2759"/>
<dbReference type="GeneID" id="119745670"/>
<organism evidence="12 13">
    <name type="scientific">Patiria miniata</name>
    <name type="common">Bat star</name>
    <name type="synonym">Asterina miniata</name>
    <dbReference type="NCBI Taxonomy" id="46514"/>
    <lineage>
        <taxon>Eukaryota</taxon>
        <taxon>Metazoa</taxon>
        <taxon>Echinodermata</taxon>
        <taxon>Eleutherozoa</taxon>
        <taxon>Asterozoa</taxon>
        <taxon>Asteroidea</taxon>
        <taxon>Valvatacea</taxon>
        <taxon>Valvatida</taxon>
        <taxon>Asterinidae</taxon>
        <taxon>Patiria</taxon>
    </lineage>
</organism>
<dbReference type="InterPro" id="IPR008967">
    <property type="entry name" value="p53-like_TF_DNA-bd_sf"/>
</dbReference>
<dbReference type="PANTHER" id="PTHR11267">
    <property type="entry name" value="T-BOX PROTEIN-RELATED"/>
    <property type="match status" value="1"/>
</dbReference>
<dbReference type="RefSeq" id="XP_038078125.1">
    <property type="nucleotide sequence ID" value="XM_038222197.1"/>
</dbReference>
<dbReference type="Gene3D" id="2.60.40.820">
    <property type="entry name" value="Transcription factor, T-box"/>
    <property type="match status" value="1"/>
</dbReference>
<evidence type="ECO:0000256" key="10">
    <source>
        <dbReference type="SAM" id="MobiDB-lite"/>
    </source>
</evidence>
<dbReference type="Proteomes" id="UP000887568">
    <property type="component" value="Unplaced"/>
</dbReference>
<dbReference type="InterPro" id="IPR046360">
    <property type="entry name" value="T-box_DNA-bd"/>
</dbReference>
<dbReference type="CDD" id="cd20192">
    <property type="entry name" value="T-box_TBXT_TBX19-like"/>
    <property type="match status" value="1"/>
</dbReference>
<feature type="domain" description="T-box" evidence="11">
    <location>
        <begin position="42"/>
        <end position="217"/>
    </location>
</feature>
<dbReference type="PROSITE" id="PS01264">
    <property type="entry name" value="TBOX_2"/>
    <property type="match status" value="1"/>
</dbReference>
<dbReference type="PROSITE" id="PS01283">
    <property type="entry name" value="TBOX_1"/>
    <property type="match status" value="1"/>
</dbReference>
<dbReference type="InterPro" id="IPR018186">
    <property type="entry name" value="TF_T-box_CS"/>
</dbReference>